<dbReference type="SUPFAM" id="SSF54534">
    <property type="entry name" value="FKBP-like"/>
    <property type="match status" value="1"/>
</dbReference>
<dbReference type="GO" id="GO:0003755">
    <property type="term" value="F:peptidyl-prolyl cis-trans isomerase activity"/>
    <property type="evidence" value="ECO:0007669"/>
    <property type="project" value="UniProtKB-UniRule"/>
</dbReference>
<evidence type="ECO:0000256" key="5">
    <source>
        <dbReference type="ARBA" id="ARBA00023235"/>
    </source>
</evidence>
<evidence type="ECO:0000256" key="6">
    <source>
        <dbReference type="PROSITE-ProRule" id="PRU00277"/>
    </source>
</evidence>
<dbReference type="PRINTS" id="PR01730">
    <property type="entry name" value="INFPOTNTIATR"/>
</dbReference>
<dbReference type="InterPro" id="IPR008104">
    <property type="entry name" value="INFPOTNTIATR"/>
</dbReference>
<dbReference type="Pfam" id="PF00254">
    <property type="entry name" value="FKBP_C"/>
    <property type="match status" value="1"/>
</dbReference>
<organism evidence="9">
    <name type="scientific">Desulfurivibrio alkaliphilus</name>
    <dbReference type="NCBI Taxonomy" id="427923"/>
    <lineage>
        <taxon>Bacteria</taxon>
        <taxon>Pseudomonadati</taxon>
        <taxon>Thermodesulfobacteriota</taxon>
        <taxon>Desulfobulbia</taxon>
        <taxon>Desulfobulbales</taxon>
        <taxon>Desulfobulbaceae</taxon>
        <taxon>Desulfurivibrio</taxon>
    </lineage>
</organism>
<keyword evidence="4 6" id="KW-0697">Rotamase</keyword>
<dbReference type="EC" id="5.2.1.8" evidence="7"/>
<comment type="similarity">
    <text evidence="2 7">Belongs to the FKBP-type PPIase family.</text>
</comment>
<evidence type="ECO:0000313" key="9">
    <source>
        <dbReference type="EMBL" id="HET98526.1"/>
    </source>
</evidence>
<dbReference type="Gene3D" id="1.10.287.460">
    <property type="entry name" value="Peptidyl-prolyl cis-trans isomerase, FKBP-type, N-terminal domain"/>
    <property type="match status" value="1"/>
</dbReference>
<dbReference type="Proteomes" id="UP000885986">
    <property type="component" value="Unassembled WGS sequence"/>
</dbReference>
<accession>A0A7C2TH41</accession>
<dbReference type="PROSITE" id="PS50059">
    <property type="entry name" value="FKBP_PPIASE"/>
    <property type="match status" value="1"/>
</dbReference>
<dbReference type="EMBL" id="DSDS01000169">
    <property type="protein sequence ID" value="HET98526.1"/>
    <property type="molecule type" value="Genomic_DNA"/>
</dbReference>
<dbReference type="InterPro" id="IPR036944">
    <property type="entry name" value="PPIase_FKBP_N_sf"/>
</dbReference>
<dbReference type="PROSITE" id="PS51257">
    <property type="entry name" value="PROKAR_LIPOPROTEIN"/>
    <property type="match status" value="1"/>
</dbReference>
<feature type="domain" description="PPIase FKBP-type" evidence="8">
    <location>
        <begin position="154"/>
        <end position="240"/>
    </location>
</feature>
<dbReference type="GO" id="GO:0016020">
    <property type="term" value="C:membrane"/>
    <property type="evidence" value="ECO:0007669"/>
    <property type="project" value="InterPro"/>
</dbReference>
<comment type="catalytic activity">
    <reaction evidence="1 6 7">
        <text>[protein]-peptidylproline (omega=180) = [protein]-peptidylproline (omega=0)</text>
        <dbReference type="Rhea" id="RHEA:16237"/>
        <dbReference type="Rhea" id="RHEA-COMP:10747"/>
        <dbReference type="Rhea" id="RHEA-COMP:10748"/>
        <dbReference type="ChEBI" id="CHEBI:83833"/>
        <dbReference type="ChEBI" id="CHEBI:83834"/>
        <dbReference type="EC" id="5.2.1.8"/>
    </reaction>
</comment>
<evidence type="ECO:0000259" key="8">
    <source>
        <dbReference type="PROSITE" id="PS50059"/>
    </source>
</evidence>
<gene>
    <name evidence="9" type="ORF">ENN98_07555</name>
</gene>
<dbReference type="PANTHER" id="PTHR43811:SF19">
    <property type="entry name" value="39 KDA FK506-BINDING NUCLEAR PROTEIN"/>
    <property type="match status" value="1"/>
</dbReference>
<name>A0A7C2TH41_9BACT</name>
<comment type="caution">
    <text evidence="9">The sequence shown here is derived from an EMBL/GenBank/DDBJ whole genome shotgun (WGS) entry which is preliminary data.</text>
</comment>
<keyword evidence="3" id="KW-0732">Signal</keyword>
<evidence type="ECO:0000256" key="1">
    <source>
        <dbReference type="ARBA" id="ARBA00000971"/>
    </source>
</evidence>
<evidence type="ECO:0000256" key="2">
    <source>
        <dbReference type="ARBA" id="ARBA00006577"/>
    </source>
</evidence>
<evidence type="ECO:0000256" key="7">
    <source>
        <dbReference type="RuleBase" id="RU003915"/>
    </source>
</evidence>
<dbReference type="InterPro" id="IPR000774">
    <property type="entry name" value="PPIase_FKBP_N"/>
</dbReference>
<dbReference type="PANTHER" id="PTHR43811">
    <property type="entry name" value="FKBP-TYPE PEPTIDYL-PROLYL CIS-TRANS ISOMERASE FKPA"/>
    <property type="match status" value="1"/>
</dbReference>
<dbReference type="InterPro" id="IPR046357">
    <property type="entry name" value="PPIase_dom_sf"/>
</dbReference>
<sequence length="241" mass="25720">MNQLFAKSFLAIMAGVALLLTSGCGGGGGQVEKRPQLQSVKEKVSYSIGLNIGTDFMAQGIDVDADLLALGIKDAVGQIEPLLSEEEMHQAILAFQDEMMSRQEEMMSELNAENLRAGQAFLEENAQREGVVSLPSGLQYRVVEPGTGASPGEGDMVSVHYEGRLVDGSIFDSSLQRGEPAVFPVTGVIPGWTEALQLMAEGAKWEIVLPPHIAYGERGAPPVIGPNAVLVFDVELLKVNP</sequence>
<dbReference type="GO" id="GO:0006457">
    <property type="term" value="P:protein folding"/>
    <property type="evidence" value="ECO:0007669"/>
    <property type="project" value="InterPro"/>
</dbReference>
<dbReference type="Gene3D" id="3.10.50.40">
    <property type="match status" value="1"/>
</dbReference>
<dbReference type="AlphaFoldDB" id="A0A7C2TH41"/>
<proteinExistence type="inferred from homology"/>
<dbReference type="InterPro" id="IPR001179">
    <property type="entry name" value="PPIase_FKBP_dom"/>
</dbReference>
<dbReference type="Pfam" id="PF01346">
    <property type="entry name" value="FKBP_N"/>
    <property type="match status" value="1"/>
</dbReference>
<evidence type="ECO:0000256" key="3">
    <source>
        <dbReference type="ARBA" id="ARBA00022729"/>
    </source>
</evidence>
<protein>
    <recommendedName>
        <fullName evidence="7">Peptidyl-prolyl cis-trans isomerase</fullName>
        <ecNumber evidence="7">5.2.1.8</ecNumber>
    </recommendedName>
</protein>
<reference evidence="9" key="1">
    <citation type="journal article" date="2020" name="mSystems">
        <title>Genome- and Community-Level Interaction Insights into Carbon Utilization and Element Cycling Functions of Hydrothermarchaeota in Hydrothermal Sediment.</title>
        <authorList>
            <person name="Zhou Z."/>
            <person name="Liu Y."/>
            <person name="Xu W."/>
            <person name="Pan J."/>
            <person name="Luo Z.H."/>
            <person name="Li M."/>
        </authorList>
    </citation>
    <scope>NUCLEOTIDE SEQUENCE [LARGE SCALE GENOMIC DNA]</scope>
    <source>
        <strain evidence="9">SpSt-1224</strain>
    </source>
</reference>
<evidence type="ECO:0000256" key="4">
    <source>
        <dbReference type="ARBA" id="ARBA00023110"/>
    </source>
</evidence>
<keyword evidence="5 6" id="KW-0413">Isomerase</keyword>